<evidence type="ECO:0000259" key="1">
    <source>
        <dbReference type="Pfam" id="PF03372"/>
    </source>
</evidence>
<dbReference type="PANTHER" id="PTHR33395">
    <property type="entry name" value="TRANSCRIPTASE, PUTATIVE-RELATED-RELATED"/>
    <property type="match status" value="1"/>
</dbReference>
<dbReference type="InterPro" id="IPR005135">
    <property type="entry name" value="Endo/exonuclease/phosphatase"/>
</dbReference>
<dbReference type="OrthoDB" id="6157682at2759"/>
<feature type="domain" description="Endonuclease/exonuclease/phosphatase" evidence="1">
    <location>
        <begin position="10"/>
        <end position="200"/>
    </location>
</feature>
<reference evidence="2" key="1">
    <citation type="submission" date="2020-06" db="EMBL/GenBank/DDBJ databases">
        <title>Draft genome of Bugula neritina, a colonial animal packing powerful symbionts and potential medicines.</title>
        <authorList>
            <person name="Rayko M."/>
        </authorList>
    </citation>
    <scope>NUCLEOTIDE SEQUENCE [LARGE SCALE GENOMIC DNA]</scope>
    <source>
        <strain evidence="2">Kwan_BN1</strain>
    </source>
</reference>
<dbReference type="AlphaFoldDB" id="A0A7J7KEU4"/>
<dbReference type="InterPro" id="IPR036691">
    <property type="entry name" value="Endo/exonu/phosph_ase_sf"/>
</dbReference>
<comment type="caution">
    <text evidence="2">The sequence shown here is derived from an EMBL/GenBank/DDBJ whole genome shotgun (WGS) entry which is preliminary data.</text>
</comment>
<proteinExistence type="predicted"/>
<dbReference type="Gene3D" id="3.60.10.10">
    <property type="entry name" value="Endonuclease/exonuclease/phosphatase"/>
    <property type="match status" value="1"/>
</dbReference>
<dbReference type="GO" id="GO:0003824">
    <property type="term" value="F:catalytic activity"/>
    <property type="evidence" value="ECO:0007669"/>
    <property type="project" value="InterPro"/>
</dbReference>
<accession>A0A7J7KEU4</accession>
<gene>
    <name evidence="2" type="ORF">EB796_005239</name>
</gene>
<dbReference type="EMBL" id="VXIV02000720">
    <property type="protein sequence ID" value="KAF6036454.1"/>
    <property type="molecule type" value="Genomic_DNA"/>
</dbReference>
<evidence type="ECO:0000313" key="3">
    <source>
        <dbReference type="Proteomes" id="UP000593567"/>
    </source>
</evidence>
<keyword evidence="3" id="KW-1185">Reference proteome</keyword>
<dbReference type="PANTHER" id="PTHR33395:SF22">
    <property type="entry name" value="REVERSE TRANSCRIPTASE DOMAIN-CONTAINING PROTEIN"/>
    <property type="match status" value="1"/>
</dbReference>
<dbReference type="Proteomes" id="UP000593567">
    <property type="component" value="Unassembled WGS sequence"/>
</dbReference>
<protein>
    <recommendedName>
        <fullName evidence="1">Endonuclease/exonuclease/phosphatase domain-containing protein</fullName>
    </recommendedName>
</protein>
<dbReference type="SUPFAM" id="SSF56219">
    <property type="entry name" value="DNase I-like"/>
    <property type="match status" value="1"/>
</dbReference>
<name>A0A7J7KEU4_BUGNE</name>
<organism evidence="2 3">
    <name type="scientific">Bugula neritina</name>
    <name type="common">Brown bryozoan</name>
    <name type="synonym">Sertularia neritina</name>
    <dbReference type="NCBI Taxonomy" id="10212"/>
    <lineage>
        <taxon>Eukaryota</taxon>
        <taxon>Metazoa</taxon>
        <taxon>Spiralia</taxon>
        <taxon>Lophotrochozoa</taxon>
        <taxon>Bryozoa</taxon>
        <taxon>Gymnolaemata</taxon>
        <taxon>Cheilostomatida</taxon>
        <taxon>Flustrina</taxon>
        <taxon>Buguloidea</taxon>
        <taxon>Bugulidae</taxon>
        <taxon>Bugula</taxon>
    </lineage>
</organism>
<sequence length="208" mass="23515">MAEQKKLKVISWNCNGIRGKIHELSMLLDQQSPDIFCLCETKLDSSVSDNELTRDYTLYRRDRTDGLGRGGGVLIGLSNKCPFVVSRINVTHPGEIIALDLSICGYSFTIACYYRRPCIKQVEDIVNWYYDQTNPNIVMVGDFNLPDIDWNDSNRPVLKTTRETTLHQLFVDFITSNNLSQAINKPTHDKGNTLDLVVTNVTITNPPS</sequence>
<dbReference type="Pfam" id="PF03372">
    <property type="entry name" value="Exo_endo_phos"/>
    <property type="match status" value="1"/>
</dbReference>
<evidence type="ECO:0000313" key="2">
    <source>
        <dbReference type="EMBL" id="KAF6036454.1"/>
    </source>
</evidence>